<keyword evidence="3" id="KW-1185">Reference proteome</keyword>
<feature type="signal peptide" evidence="1">
    <location>
        <begin position="1"/>
        <end position="26"/>
    </location>
</feature>
<proteinExistence type="predicted"/>
<evidence type="ECO:0000256" key="1">
    <source>
        <dbReference type="SAM" id="SignalP"/>
    </source>
</evidence>
<dbReference type="OrthoDB" id="8287887at2759"/>
<comment type="caution">
    <text evidence="2">The sequence shown here is derived from an EMBL/GenBank/DDBJ whole genome shotgun (WGS) entry which is preliminary data.</text>
</comment>
<dbReference type="AlphaFoldDB" id="A0A1D2MBD2"/>
<accession>A0A1D2MBD2</accession>
<dbReference type="EMBL" id="LJIJ01002092">
    <property type="protein sequence ID" value="ODM90239.1"/>
    <property type="molecule type" value="Genomic_DNA"/>
</dbReference>
<keyword evidence="1" id="KW-0732">Signal</keyword>
<evidence type="ECO:0000313" key="2">
    <source>
        <dbReference type="EMBL" id="ODM90239.1"/>
    </source>
</evidence>
<reference evidence="2 3" key="1">
    <citation type="journal article" date="2016" name="Genome Biol. Evol.">
        <title>Gene Family Evolution Reflects Adaptation to Soil Environmental Stressors in the Genome of the Collembolan Orchesella cincta.</title>
        <authorList>
            <person name="Faddeeva-Vakhrusheva A."/>
            <person name="Derks M.F."/>
            <person name="Anvar S.Y."/>
            <person name="Agamennone V."/>
            <person name="Suring W."/>
            <person name="Smit S."/>
            <person name="van Straalen N.M."/>
            <person name="Roelofs D."/>
        </authorList>
    </citation>
    <scope>NUCLEOTIDE SEQUENCE [LARGE SCALE GENOMIC DNA]</scope>
    <source>
        <tissue evidence="2">Mixed pool</tissue>
    </source>
</reference>
<protein>
    <submittedName>
        <fullName evidence="2">Uncharacterized protein</fullName>
    </submittedName>
</protein>
<dbReference type="Proteomes" id="UP000094527">
    <property type="component" value="Unassembled WGS sequence"/>
</dbReference>
<feature type="chain" id="PRO_5008903754" evidence="1">
    <location>
        <begin position="27"/>
        <end position="257"/>
    </location>
</feature>
<name>A0A1D2MBD2_ORCCI</name>
<sequence length="257" mass="29177">MDSSNLSFCSLIKLFILASALHIASSIQLEDVAETCSGNLFITMNYKADWEKPEPETALAQTFYIPFASKAFAFHMMQNIFHAQKFDHLTETHLENSCLSWKKVDGYNWDHTNVTSYEDKTFSMHMVKTEVPKLFRFQFPYPSGGQSGYASISLSDNKGYNVFDFCFDNGLRTFAVLTVDPFLDEISFEVIKAHVKALGFKEKNFLTIYFPCDTTLDGIDAPKPALPTTLSILNLKHTKVLVSANSIFPSFFFEKKK</sequence>
<organism evidence="2 3">
    <name type="scientific">Orchesella cincta</name>
    <name type="common">Springtail</name>
    <name type="synonym">Podura cincta</name>
    <dbReference type="NCBI Taxonomy" id="48709"/>
    <lineage>
        <taxon>Eukaryota</taxon>
        <taxon>Metazoa</taxon>
        <taxon>Ecdysozoa</taxon>
        <taxon>Arthropoda</taxon>
        <taxon>Hexapoda</taxon>
        <taxon>Collembola</taxon>
        <taxon>Entomobryomorpha</taxon>
        <taxon>Entomobryoidea</taxon>
        <taxon>Orchesellidae</taxon>
        <taxon>Orchesellinae</taxon>
        <taxon>Orchesella</taxon>
    </lineage>
</organism>
<evidence type="ECO:0000313" key="3">
    <source>
        <dbReference type="Proteomes" id="UP000094527"/>
    </source>
</evidence>
<gene>
    <name evidence="2" type="ORF">Ocin01_16442</name>
</gene>